<feature type="domain" description="Peptidase S54 rhomboid" evidence="6">
    <location>
        <begin position="50"/>
        <end position="184"/>
    </location>
</feature>
<dbReference type="GO" id="GO:0006508">
    <property type="term" value="P:proteolysis"/>
    <property type="evidence" value="ECO:0007669"/>
    <property type="project" value="UniProtKB-KW"/>
</dbReference>
<dbReference type="STRING" id="1121326.CLMAG_19370"/>
<comment type="subcellular location">
    <subcellularLocation>
        <location evidence="1">Membrane</location>
        <topology evidence="1">Multi-pass membrane protein</topology>
    </subcellularLocation>
</comment>
<evidence type="ECO:0000256" key="3">
    <source>
        <dbReference type="ARBA" id="ARBA00022989"/>
    </source>
</evidence>
<dbReference type="AlphaFoldDB" id="A0A162T1J7"/>
<feature type="transmembrane region" description="Helical" evidence="5">
    <location>
        <begin position="165"/>
        <end position="181"/>
    </location>
</feature>
<evidence type="ECO:0000313" key="7">
    <source>
        <dbReference type="EMBL" id="KZL92131.1"/>
    </source>
</evidence>
<evidence type="ECO:0000256" key="5">
    <source>
        <dbReference type="SAM" id="Phobius"/>
    </source>
</evidence>
<evidence type="ECO:0000256" key="1">
    <source>
        <dbReference type="ARBA" id="ARBA00004141"/>
    </source>
</evidence>
<keyword evidence="7" id="KW-0378">Hydrolase</keyword>
<dbReference type="Pfam" id="PF01694">
    <property type="entry name" value="Rhomboid"/>
    <property type="match status" value="1"/>
</dbReference>
<reference evidence="7 8" key="1">
    <citation type="submission" date="2016-04" db="EMBL/GenBank/DDBJ databases">
        <title>Genome sequence of Clostridium magnum DSM 2767.</title>
        <authorList>
            <person name="Poehlein A."/>
            <person name="Uhlig R."/>
            <person name="Fischer R."/>
            <person name="Bahl H."/>
            <person name="Daniel R."/>
        </authorList>
    </citation>
    <scope>NUCLEOTIDE SEQUENCE [LARGE SCALE GENOMIC DNA]</scope>
    <source>
        <strain evidence="7 8">DSM 2767</strain>
    </source>
</reference>
<keyword evidence="2 5" id="KW-0812">Transmembrane</keyword>
<dbReference type="SUPFAM" id="SSF144091">
    <property type="entry name" value="Rhomboid-like"/>
    <property type="match status" value="1"/>
</dbReference>
<evidence type="ECO:0000256" key="2">
    <source>
        <dbReference type="ARBA" id="ARBA00022692"/>
    </source>
</evidence>
<dbReference type="Proteomes" id="UP000076603">
    <property type="component" value="Unassembled WGS sequence"/>
</dbReference>
<accession>A0A162T1J7</accession>
<dbReference type="PATRIC" id="fig|1121326.3.peg.1927"/>
<dbReference type="EC" id="3.4.21.105" evidence="7"/>
<comment type="caution">
    <text evidence="7">The sequence shown here is derived from an EMBL/GenBank/DDBJ whole genome shotgun (WGS) entry which is preliminary data.</text>
</comment>
<dbReference type="GO" id="GO:0016020">
    <property type="term" value="C:membrane"/>
    <property type="evidence" value="ECO:0007669"/>
    <property type="project" value="UniProtKB-SubCell"/>
</dbReference>
<keyword evidence="7" id="KW-0645">Protease</keyword>
<evidence type="ECO:0000256" key="4">
    <source>
        <dbReference type="ARBA" id="ARBA00023136"/>
    </source>
</evidence>
<dbReference type="EMBL" id="LWAE01000002">
    <property type="protein sequence ID" value="KZL92131.1"/>
    <property type="molecule type" value="Genomic_DNA"/>
</dbReference>
<keyword evidence="4 5" id="KW-0472">Membrane</keyword>
<dbReference type="PANTHER" id="PTHR43066">
    <property type="entry name" value="RHOMBOID-RELATED PROTEIN"/>
    <property type="match status" value="1"/>
</dbReference>
<protein>
    <submittedName>
        <fullName evidence="7">Rhomboid protease GlpG</fullName>
        <ecNumber evidence="7">3.4.21.105</ecNumber>
    </submittedName>
</protein>
<keyword evidence="3 5" id="KW-1133">Transmembrane helix</keyword>
<name>A0A162T1J7_9CLOT</name>
<dbReference type="InterPro" id="IPR022764">
    <property type="entry name" value="Peptidase_S54_rhomboid_dom"/>
</dbReference>
<feature type="transmembrane region" description="Helical" evidence="5">
    <location>
        <begin position="114"/>
        <end position="132"/>
    </location>
</feature>
<evidence type="ECO:0000313" key="8">
    <source>
        <dbReference type="Proteomes" id="UP000076603"/>
    </source>
</evidence>
<organism evidence="7 8">
    <name type="scientific">Clostridium magnum DSM 2767</name>
    <dbReference type="NCBI Taxonomy" id="1121326"/>
    <lineage>
        <taxon>Bacteria</taxon>
        <taxon>Bacillati</taxon>
        <taxon>Bacillota</taxon>
        <taxon>Clostridia</taxon>
        <taxon>Eubacteriales</taxon>
        <taxon>Clostridiaceae</taxon>
        <taxon>Clostridium</taxon>
    </lineage>
</organism>
<dbReference type="Gene3D" id="1.20.1540.10">
    <property type="entry name" value="Rhomboid-like"/>
    <property type="match status" value="1"/>
</dbReference>
<feature type="transmembrane region" description="Helical" evidence="5">
    <location>
        <begin position="12"/>
        <end position="34"/>
    </location>
</feature>
<gene>
    <name evidence="7" type="primary">glpG</name>
    <name evidence="7" type="ORF">CLMAG_19370</name>
</gene>
<feature type="transmembrane region" description="Helical" evidence="5">
    <location>
        <begin position="139"/>
        <end position="159"/>
    </location>
</feature>
<keyword evidence="8" id="KW-1185">Reference proteome</keyword>
<proteinExistence type="predicted"/>
<sequence>MLRRIQYNSPVILTFTLISFLVLLLDIATNGVITKLFFTNFRTSISDPLQYVRLFSYILGHANWSHFSSNFLIVLLVGPMVEEKYGSSSLTEMIIATAFLTGIINMLFFKTGLLGASGIVFMLILLSSFANAKSGKIPLTLIIVTIVFIGKEFISGLLLQDNISHFAHILGGLSGGVFGYLRHREKLY</sequence>
<feature type="transmembrane region" description="Helical" evidence="5">
    <location>
        <begin position="54"/>
        <end position="78"/>
    </location>
</feature>
<dbReference type="RefSeq" id="WP_066621400.1">
    <property type="nucleotide sequence ID" value="NZ_FQXL01000004.1"/>
</dbReference>
<evidence type="ECO:0000259" key="6">
    <source>
        <dbReference type="Pfam" id="PF01694"/>
    </source>
</evidence>
<dbReference type="GO" id="GO:0004252">
    <property type="term" value="F:serine-type endopeptidase activity"/>
    <property type="evidence" value="ECO:0007669"/>
    <property type="project" value="InterPro"/>
</dbReference>
<feature type="transmembrane region" description="Helical" evidence="5">
    <location>
        <begin position="90"/>
        <end position="108"/>
    </location>
</feature>
<dbReference type="OrthoDB" id="5419261at2"/>
<dbReference type="InterPro" id="IPR035952">
    <property type="entry name" value="Rhomboid-like_sf"/>
</dbReference>